<sequence>MGTAMLEQGYNYNIVRFKKMKKSLAASIGSSGRLSADDEDEDEASKMAIASYQAREEEIERRKMEVRERVESQLSRAEEEAKRLTQVWEVSS</sequence>
<dbReference type="InterPro" id="IPR007033">
    <property type="entry name" value="GORAB"/>
</dbReference>
<feature type="coiled-coil region" evidence="1">
    <location>
        <begin position="49"/>
        <end position="87"/>
    </location>
</feature>
<comment type="caution">
    <text evidence="2">The sequence shown here is derived from an EMBL/GenBank/DDBJ whole genome shotgun (WGS) entry which is preliminary data.</text>
</comment>
<dbReference type="PANTHER" id="PTHR21470:SF3">
    <property type="entry name" value="RAB6-INTERACTING GOLGIN"/>
    <property type="match status" value="1"/>
</dbReference>
<reference evidence="2" key="2">
    <citation type="journal article" date="2024" name="Plant">
        <title>Genomic evolution and insights into agronomic trait innovations of Sesamum species.</title>
        <authorList>
            <person name="Miao H."/>
            <person name="Wang L."/>
            <person name="Qu L."/>
            <person name="Liu H."/>
            <person name="Sun Y."/>
            <person name="Le M."/>
            <person name="Wang Q."/>
            <person name="Wei S."/>
            <person name="Zheng Y."/>
            <person name="Lin W."/>
            <person name="Duan Y."/>
            <person name="Cao H."/>
            <person name="Xiong S."/>
            <person name="Wang X."/>
            <person name="Wei L."/>
            <person name="Li C."/>
            <person name="Ma Q."/>
            <person name="Ju M."/>
            <person name="Zhao R."/>
            <person name="Li G."/>
            <person name="Mu C."/>
            <person name="Tian Q."/>
            <person name="Mei H."/>
            <person name="Zhang T."/>
            <person name="Gao T."/>
            <person name="Zhang H."/>
        </authorList>
    </citation>
    <scope>NUCLEOTIDE SEQUENCE</scope>
    <source>
        <strain evidence="2">G02</strain>
    </source>
</reference>
<reference evidence="2" key="1">
    <citation type="submission" date="2020-06" db="EMBL/GenBank/DDBJ databases">
        <authorList>
            <person name="Li T."/>
            <person name="Hu X."/>
            <person name="Zhang T."/>
            <person name="Song X."/>
            <person name="Zhang H."/>
            <person name="Dai N."/>
            <person name="Sheng W."/>
            <person name="Hou X."/>
            <person name="Wei L."/>
        </authorList>
    </citation>
    <scope>NUCLEOTIDE SEQUENCE</scope>
    <source>
        <strain evidence="2">G02</strain>
        <tissue evidence="2">Leaf</tissue>
    </source>
</reference>
<dbReference type="AlphaFoldDB" id="A0AAW2K9B6"/>
<gene>
    <name evidence="2" type="ORF">Sradi_6222600</name>
</gene>
<dbReference type="PANTHER" id="PTHR21470">
    <property type="entry name" value="RAB6-INTERACTING PROTEIN GORAB"/>
    <property type="match status" value="1"/>
</dbReference>
<dbReference type="Pfam" id="PF04949">
    <property type="entry name" value="Transcrip_act"/>
    <property type="match status" value="1"/>
</dbReference>
<proteinExistence type="predicted"/>
<accession>A0AAW2K9B6</accession>
<protein>
    <recommendedName>
        <fullName evidence="3">RAB6-interacting golgin</fullName>
    </recommendedName>
</protein>
<evidence type="ECO:0008006" key="3">
    <source>
        <dbReference type="Google" id="ProtNLM"/>
    </source>
</evidence>
<evidence type="ECO:0000256" key="1">
    <source>
        <dbReference type="SAM" id="Coils"/>
    </source>
</evidence>
<name>A0AAW2K9B6_SESRA</name>
<keyword evidence="1" id="KW-0175">Coiled coil</keyword>
<organism evidence="2">
    <name type="scientific">Sesamum radiatum</name>
    <name type="common">Black benniseed</name>
    <dbReference type="NCBI Taxonomy" id="300843"/>
    <lineage>
        <taxon>Eukaryota</taxon>
        <taxon>Viridiplantae</taxon>
        <taxon>Streptophyta</taxon>
        <taxon>Embryophyta</taxon>
        <taxon>Tracheophyta</taxon>
        <taxon>Spermatophyta</taxon>
        <taxon>Magnoliopsida</taxon>
        <taxon>eudicotyledons</taxon>
        <taxon>Gunneridae</taxon>
        <taxon>Pentapetalae</taxon>
        <taxon>asterids</taxon>
        <taxon>lamiids</taxon>
        <taxon>Lamiales</taxon>
        <taxon>Pedaliaceae</taxon>
        <taxon>Sesamum</taxon>
    </lineage>
</organism>
<evidence type="ECO:0000313" key="2">
    <source>
        <dbReference type="EMBL" id="KAL0303545.1"/>
    </source>
</evidence>
<dbReference type="EMBL" id="JACGWJ010000029">
    <property type="protein sequence ID" value="KAL0303545.1"/>
    <property type="molecule type" value="Genomic_DNA"/>
</dbReference>